<dbReference type="NCBIfam" id="TIGR00005">
    <property type="entry name" value="rluA_subfam"/>
    <property type="match status" value="1"/>
</dbReference>
<dbReference type="InterPro" id="IPR006145">
    <property type="entry name" value="PsdUridine_synth_RsuA/RluA"/>
</dbReference>
<organism evidence="7 8">
    <name type="scientific">Paenibacillus bovis</name>
    <dbReference type="NCBI Taxonomy" id="1616788"/>
    <lineage>
        <taxon>Bacteria</taxon>
        <taxon>Bacillati</taxon>
        <taxon>Bacillota</taxon>
        <taxon>Bacilli</taxon>
        <taxon>Bacillales</taxon>
        <taxon>Paenibacillaceae</taxon>
        <taxon>Paenibacillus</taxon>
    </lineage>
</organism>
<keyword evidence="4" id="KW-0694">RNA-binding</keyword>
<evidence type="ECO:0000313" key="7">
    <source>
        <dbReference type="EMBL" id="ANF96173.1"/>
    </source>
</evidence>
<name>A0A172ZF90_9BACL</name>
<dbReference type="PANTHER" id="PTHR21600:SF44">
    <property type="entry name" value="RIBOSOMAL LARGE SUBUNIT PSEUDOURIDINE SYNTHASE D"/>
    <property type="match status" value="1"/>
</dbReference>
<dbReference type="GO" id="GO:0009982">
    <property type="term" value="F:pseudouridine synthase activity"/>
    <property type="evidence" value="ECO:0007669"/>
    <property type="project" value="InterPro"/>
</dbReference>
<reference evidence="8" key="1">
    <citation type="submission" date="2015-10" db="EMBL/GenBank/DDBJ databases">
        <title>Genome of Paenibacillus bovis sp. nov.</title>
        <authorList>
            <person name="Wu Z."/>
            <person name="Gao C."/>
            <person name="Liu Z."/>
            <person name="Zheng H."/>
        </authorList>
    </citation>
    <scope>NUCLEOTIDE SEQUENCE [LARGE SCALE GENOMIC DNA]</scope>
    <source>
        <strain evidence="8">BD3526</strain>
    </source>
</reference>
<protein>
    <recommendedName>
        <fullName evidence="5">Pseudouridine synthase</fullName>
        <ecNumber evidence="5">5.4.99.-</ecNumber>
    </recommendedName>
</protein>
<evidence type="ECO:0000256" key="4">
    <source>
        <dbReference type="PROSITE-ProRule" id="PRU00182"/>
    </source>
</evidence>
<evidence type="ECO:0000313" key="8">
    <source>
        <dbReference type="Proteomes" id="UP000078148"/>
    </source>
</evidence>
<keyword evidence="5" id="KW-0413">Isomerase</keyword>
<dbReference type="SUPFAM" id="SSF55120">
    <property type="entry name" value="Pseudouridine synthase"/>
    <property type="match status" value="1"/>
</dbReference>
<dbReference type="EMBL" id="CP013023">
    <property type="protein sequence ID" value="ANF96173.1"/>
    <property type="molecule type" value="Genomic_DNA"/>
</dbReference>
<dbReference type="RefSeq" id="WP_060533793.1">
    <property type="nucleotide sequence ID" value="NZ_CP013023.1"/>
</dbReference>
<evidence type="ECO:0000256" key="2">
    <source>
        <dbReference type="ARBA" id="ARBA00010876"/>
    </source>
</evidence>
<proteinExistence type="inferred from homology"/>
<evidence type="ECO:0000256" key="5">
    <source>
        <dbReference type="RuleBase" id="RU362028"/>
    </source>
</evidence>
<comment type="function">
    <text evidence="5">Responsible for synthesis of pseudouridine from uracil.</text>
</comment>
<keyword evidence="8" id="KW-1185">Reference proteome</keyword>
<dbReference type="STRING" id="1616788.AR543_09300"/>
<dbReference type="Pfam" id="PF00849">
    <property type="entry name" value="PseudoU_synth_2"/>
    <property type="match status" value="1"/>
</dbReference>
<dbReference type="GO" id="GO:0140098">
    <property type="term" value="F:catalytic activity, acting on RNA"/>
    <property type="evidence" value="ECO:0007669"/>
    <property type="project" value="UniProtKB-ARBA"/>
</dbReference>
<dbReference type="PROSITE" id="PS50889">
    <property type="entry name" value="S4"/>
    <property type="match status" value="1"/>
</dbReference>
<dbReference type="GO" id="GO:0003723">
    <property type="term" value="F:RNA binding"/>
    <property type="evidence" value="ECO:0007669"/>
    <property type="project" value="UniProtKB-KW"/>
</dbReference>
<dbReference type="Proteomes" id="UP000078148">
    <property type="component" value="Chromosome"/>
</dbReference>
<evidence type="ECO:0000259" key="6">
    <source>
        <dbReference type="Pfam" id="PF00849"/>
    </source>
</evidence>
<sequence length="369" mass="41859">MKSEQEIQQNYYEPIVYQIEPQDEGMLLKTILNRRMGISRKLTSRIKLTEHGVKLNGERVYVDYKVKAGDTVEVRMERESSDDILPQPLDFDIIYEDEHLLIINKKAGIIVHPTHGHYTDTLANGVVYYWQQKGEQFRFRPVHRLDQDTSGVLAVAKNPYVHQHISEQMIQDQVFKSYLAYVHHLPQPASGRIAGAIDRDPDQPHVRIVTSDGYYAATRYKVVEEFAGQDAALVSLQLETGRTHQIRVHMKHIGCPLIGDRMYGYAAPVSASLSEFKEIAEFESGETADQETHHLPVTEVLRSDPISPIPEPDAPSEAIRRLDELAGRQALHAYELGFVHPATGEYMTFQAPLPEDLALLDASLRGLRD</sequence>
<comment type="similarity">
    <text evidence="2 5">Belongs to the pseudouridine synthase RluA family.</text>
</comment>
<reference evidence="7 8" key="2">
    <citation type="journal article" date="2016" name="Int. J. Syst. Evol. Microbiol.">
        <title>Paenibacillus bovis sp. nov., isolated from raw yak (Bos grunniens) milk.</title>
        <authorList>
            <person name="Gao C."/>
            <person name="Han J."/>
            <person name="Liu Z."/>
            <person name="Xu X."/>
            <person name="Hang F."/>
            <person name="Wu Z."/>
        </authorList>
    </citation>
    <scope>NUCLEOTIDE SEQUENCE [LARGE SCALE GENOMIC DNA]</scope>
    <source>
        <strain evidence="7 8">BD3526</strain>
    </source>
</reference>
<dbReference type="InterPro" id="IPR050188">
    <property type="entry name" value="RluA_PseudoU_synthase"/>
</dbReference>
<dbReference type="PANTHER" id="PTHR21600">
    <property type="entry name" value="MITOCHONDRIAL RNA PSEUDOURIDINE SYNTHASE"/>
    <property type="match status" value="1"/>
</dbReference>
<dbReference type="GO" id="GO:0000455">
    <property type="term" value="P:enzyme-directed rRNA pseudouridine synthesis"/>
    <property type="evidence" value="ECO:0007669"/>
    <property type="project" value="TreeGrafter"/>
</dbReference>
<comment type="catalytic activity">
    <reaction evidence="1 5">
        <text>a uridine in RNA = a pseudouridine in RNA</text>
        <dbReference type="Rhea" id="RHEA:48348"/>
        <dbReference type="Rhea" id="RHEA-COMP:12068"/>
        <dbReference type="Rhea" id="RHEA-COMP:12069"/>
        <dbReference type="ChEBI" id="CHEBI:65314"/>
        <dbReference type="ChEBI" id="CHEBI:65315"/>
    </reaction>
</comment>
<dbReference type="CDD" id="cd02869">
    <property type="entry name" value="PseudoU_synth_RluA_like"/>
    <property type="match status" value="1"/>
</dbReference>
<dbReference type="KEGG" id="pbv:AR543_09300"/>
<accession>A0A172ZF90</accession>
<dbReference type="AlphaFoldDB" id="A0A172ZF90"/>
<dbReference type="OrthoDB" id="9773999at2"/>
<dbReference type="Gene3D" id="3.30.2350.10">
    <property type="entry name" value="Pseudouridine synthase"/>
    <property type="match status" value="2"/>
</dbReference>
<gene>
    <name evidence="7" type="ORF">AR543_09300</name>
</gene>
<dbReference type="InterPro" id="IPR020103">
    <property type="entry name" value="PsdUridine_synth_cat_dom_sf"/>
</dbReference>
<evidence type="ECO:0000256" key="1">
    <source>
        <dbReference type="ARBA" id="ARBA00000073"/>
    </source>
</evidence>
<dbReference type="EC" id="5.4.99.-" evidence="5"/>
<dbReference type="InterPro" id="IPR006225">
    <property type="entry name" value="PsdUridine_synth_RluC/D"/>
</dbReference>
<feature type="domain" description="Pseudouridine synthase RsuA/RluA-like" evidence="6">
    <location>
        <begin position="99"/>
        <end position="252"/>
    </location>
</feature>
<evidence type="ECO:0000256" key="3">
    <source>
        <dbReference type="PIRSR" id="PIRSR606225-1"/>
    </source>
</evidence>
<feature type="active site" evidence="3">
    <location>
        <position position="146"/>
    </location>
</feature>